<dbReference type="NCBIfam" id="NF009222">
    <property type="entry name" value="PRK12570.1"/>
    <property type="match status" value="1"/>
</dbReference>
<comment type="similarity">
    <text evidence="3">Belongs to the GCKR-like family. MurNAc-6-P etherase subfamily.</text>
</comment>
<evidence type="ECO:0000256" key="1">
    <source>
        <dbReference type="ARBA" id="ARBA00023239"/>
    </source>
</evidence>
<name>A0ABV9GST3_9BACL</name>
<dbReference type="HAMAP" id="MF_00068">
    <property type="entry name" value="MurQ"/>
    <property type="match status" value="1"/>
</dbReference>
<dbReference type="InterPro" id="IPR005486">
    <property type="entry name" value="Glucokinase_regulatory_CS"/>
</dbReference>
<comment type="catalytic activity">
    <reaction evidence="3">
        <text>N-acetyl-D-muramate 6-phosphate + H2O = N-acetyl-D-glucosamine 6-phosphate + (R)-lactate</text>
        <dbReference type="Rhea" id="RHEA:26410"/>
        <dbReference type="ChEBI" id="CHEBI:15377"/>
        <dbReference type="ChEBI" id="CHEBI:16004"/>
        <dbReference type="ChEBI" id="CHEBI:57513"/>
        <dbReference type="ChEBI" id="CHEBI:58722"/>
        <dbReference type="EC" id="4.2.1.126"/>
    </reaction>
</comment>
<feature type="active site" description="Proton donor" evidence="3">
    <location>
        <position position="85"/>
    </location>
</feature>
<dbReference type="Gene3D" id="3.40.50.10490">
    <property type="entry name" value="Glucose-6-phosphate isomerase like protein, domain 1"/>
    <property type="match status" value="1"/>
</dbReference>
<dbReference type="CDD" id="cd05007">
    <property type="entry name" value="SIS_Etherase"/>
    <property type="match status" value="1"/>
</dbReference>
<protein>
    <recommendedName>
        <fullName evidence="3">N-acetylmuramic acid 6-phosphate etherase</fullName>
        <shortName evidence="3">MurNAc-6-P etherase</shortName>
        <ecNumber evidence="3">4.2.1.126</ecNumber>
    </recommendedName>
    <alternativeName>
        <fullName evidence="3">N-acetylmuramic acid 6-phosphate hydrolase</fullName>
    </alternativeName>
    <alternativeName>
        <fullName evidence="3">N-acetylmuramic acid 6-phosphate lyase</fullName>
    </alternativeName>
</protein>
<sequence length="307" mass="32925">MQGNLDALTTERSNKNTLDLSYLSTIEMVKRMNAEDKKVAFAVENVLPQVAEAIDVIAHALANGGHLYYFGAGTSGRLGILDASECPPTFGTPPDLVKGMIAGGQDAISNAVEGAEDNAELGKADVDSCQIDHNDVVVGIAASGRTPYVIAALKEARLRGAKTISLTCNQFSDMNQHADVAINVVVGPEVVTGSTRLKAGTAQKMVLNMLTTCTMVRLGKVYGNLMVNLKATNGKLRERVKRIIMDATNVDYQQAQALADAAGGDARIAILMHQYHIGHDQAAEALRSEHDHFLKAIDRLENELKSR</sequence>
<dbReference type="NCBIfam" id="NF003915">
    <property type="entry name" value="PRK05441.1"/>
    <property type="match status" value="1"/>
</dbReference>
<evidence type="ECO:0000256" key="2">
    <source>
        <dbReference type="ARBA" id="ARBA00023277"/>
    </source>
</evidence>
<dbReference type="InterPro" id="IPR046348">
    <property type="entry name" value="SIS_dom_sf"/>
</dbReference>
<reference evidence="6" key="1">
    <citation type="journal article" date="2019" name="Int. J. Syst. Evol. Microbiol.">
        <title>The Global Catalogue of Microorganisms (GCM) 10K type strain sequencing project: providing services to taxonomists for standard genome sequencing and annotation.</title>
        <authorList>
            <consortium name="The Broad Institute Genomics Platform"/>
            <consortium name="The Broad Institute Genome Sequencing Center for Infectious Disease"/>
            <person name="Wu L."/>
            <person name="Ma J."/>
        </authorList>
    </citation>
    <scope>NUCLEOTIDE SEQUENCE [LARGE SCALE GENOMIC DNA]</scope>
    <source>
        <strain evidence="6">CGMCC 1.16306</strain>
    </source>
</reference>
<dbReference type="EC" id="4.2.1.126" evidence="3"/>
<feature type="active site" evidence="3">
    <location>
        <position position="116"/>
    </location>
</feature>
<dbReference type="RefSeq" id="WP_376847413.1">
    <property type="nucleotide sequence ID" value="NZ_JBHSFW010000019.1"/>
</dbReference>
<evidence type="ECO:0000256" key="3">
    <source>
        <dbReference type="HAMAP-Rule" id="MF_00068"/>
    </source>
</evidence>
<evidence type="ECO:0000259" key="4">
    <source>
        <dbReference type="PROSITE" id="PS51464"/>
    </source>
</evidence>
<dbReference type="PROSITE" id="PS51464">
    <property type="entry name" value="SIS"/>
    <property type="match status" value="1"/>
</dbReference>
<comment type="pathway">
    <text evidence="3">Amino-sugar metabolism; N-acetylmuramate degradation.</text>
</comment>
<dbReference type="PANTHER" id="PTHR10088:SF4">
    <property type="entry name" value="GLUCOKINASE REGULATORY PROTEIN"/>
    <property type="match status" value="1"/>
</dbReference>
<keyword evidence="1 3" id="KW-0456">Lyase</keyword>
<dbReference type="InterPro" id="IPR001347">
    <property type="entry name" value="SIS_dom"/>
</dbReference>
<dbReference type="PANTHER" id="PTHR10088">
    <property type="entry name" value="GLUCOKINASE REGULATORY PROTEIN"/>
    <property type="match status" value="1"/>
</dbReference>
<dbReference type="InterPro" id="IPR005488">
    <property type="entry name" value="Etherase_MurQ"/>
</dbReference>
<proteinExistence type="inferred from homology"/>
<dbReference type="Pfam" id="PF22645">
    <property type="entry name" value="GKRP_SIS_N"/>
    <property type="match status" value="1"/>
</dbReference>
<organism evidence="5 6">
    <name type="scientific">Camelliibacillus cellulosilyticus</name>
    <dbReference type="NCBI Taxonomy" id="2174486"/>
    <lineage>
        <taxon>Bacteria</taxon>
        <taxon>Bacillati</taxon>
        <taxon>Bacillota</taxon>
        <taxon>Bacilli</taxon>
        <taxon>Bacillales</taxon>
        <taxon>Sporolactobacillaceae</taxon>
        <taxon>Camelliibacillus</taxon>
    </lineage>
</organism>
<gene>
    <name evidence="3 5" type="primary">murQ</name>
    <name evidence="5" type="ORF">ACFO4N_16485</name>
</gene>
<dbReference type="GO" id="GO:0016829">
    <property type="term" value="F:lyase activity"/>
    <property type="evidence" value="ECO:0007669"/>
    <property type="project" value="UniProtKB-KW"/>
</dbReference>
<dbReference type="NCBIfam" id="TIGR00274">
    <property type="entry name" value="N-acetylmuramic acid 6-phosphate etherase"/>
    <property type="match status" value="1"/>
</dbReference>
<comment type="miscellaneous">
    <text evidence="3">A lyase-type mechanism (elimination/hydration) is suggested for the cleavage of the lactyl ether bond of MurNAc 6-phosphate, with the formation of an alpha,beta-unsaturated aldehyde intermediate with (E)-stereochemistry, followed by the syn addition of water to give product.</text>
</comment>
<feature type="domain" description="SIS" evidence="4">
    <location>
        <begin position="57"/>
        <end position="220"/>
    </location>
</feature>
<dbReference type="SUPFAM" id="SSF53697">
    <property type="entry name" value="SIS domain"/>
    <property type="match status" value="1"/>
</dbReference>
<accession>A0ABV9GST3</accession>
<dbReference type="Proteomes" id="UP001596022">
    <property type="component" value="Unassembled WGS sequence"/>
</dbReference>
<evidence type="ECO:0000313" key="5">
    <source>
        <dbReference type="EMBL" id="MFC4620301.1"/>
    </source>
</evidence>
<dbReference type="PROSITE" id="PS01272">
    <property type="entry name" value="GCKR"/>
    <property type="match status" value="1"/>
</dbReference>
<keyword evidence="2 3" id="KW-0119">Carbohydrate metabolism</keyword>
<keyword evidence="6" id="KW-1185">Reference proteome</keyword>
<comment type="function">
    <text evidence="3">Specifically catalyzes the cleavage of the D-lactyl ether substituent of MurNAc 6-phosphate, producing GlcNAc 6-phosphate and D-lactate.</text>
</comment>
<evidence type="ECO:0000313" key="6">
    <source>
        <dbReference type="Proteomes" id="UP001596022"/>
    </source>
</evidence>
<dbReference type="InterPro" id="IPR040190">
    <property type="entry name" value="MURQ/GCKR"/>
</dbReference>
<dbReference type="Gene3D" id="1.10.8.1080">
    <property type="match status" value="1"/>
</dbReference>
<dbReference type="EMBL" id="JBHSFW010000019">
    <property type="protein sequence ID" value="MFC4620301.1"/>
    <property type="molecule type" value="Genomic_DNA"/>
</dbReference>
<comment type="subunit">
    <text evidence="3">Homodimer.</text>
</comment>
<comment type="caution">
    <text evidence="5">The sequence shown here is derived from an EMBL/GenBank/DDBJ whole genome shotgun (WGS) entry which is preliminary data.</text>
</comment>